<dbReference type="InterPro" id="IPR020479">
    <property type="entry name" value="HD_metazoa"/>
</dbReference>
<dbReference type="GO" id="GO:0000978">
    <property type="term" value="F:RNA polymerase II cis-regulatory region sequence-specific DNA binding"/>
    <property type="evidence" value="ECO:0007669"/>
    <property type="project" value="TreeGrafter"/>
</dbReference>
<dbReference type="PROSITE" id="PS00027">
    <property type="entry name" value="HOMEOBOX_1"/>
    <property type="match status" value="1"/>
</dbReference>
<keyword evidence="2 5" id="KW-0238">DNA-binding</keyword>
<dbReference type="EMBL" id="JARKIK010000086">
    <property type="protein sequence ID" value="KAK8724138.1"/>
    <property type="molecule type" value="Genomic_DNA"/>
</dbReference>
<feature type="compositionally biased region" description="Basic and acidic residues" evidence="7">
    <location>
        <begin position="294"/>
        <end position="326"/>
    </location>
</feature>
<evidence type="ECO:0000256" key="6">
    <source>
        <dbReference type="RuleBase" id="RU000682"/>
    </source>
</evidence>
<dbReference type="PRINTS" id="PR00024">
    <property type="entry name" value="HOMEOBOX"/>
</dbReference>
<feature type="compositionally biased region" description="Polar residues" evidence="7">
    <location>
        <begin position="51"/>
        <end position="69"/>
    </location>
</feature>
<dbReference type="GO" id="GO:0030154">
    <property type="term" value="P:cell differentiation"/>
    <property type="evidence" value="ECO:0007669"/>
    <property type="project" value="TreeGrafter"/>
</dbReference>
<evidence type="ECO:0000256" key="4">
    <source>
        <dbReference type="ARBA" id="ARBA00023242"/>
    </source>
</evidence>
<accession>A0AAW0W3K4</accession>
<evidence type="ECO:0000256" key="3">
    <source>
        <dbReference type="ARBA" id="ARBA00023155"/>
    </source>
</evidence>
<evidence type="ECO:0000256" key="2">
    <source>
        <dbReference type="ARBA" id="ARBA00023125"/>
    </source>
</evidence>
<dbReference type="InterPro" id="IPR051000">
    <property type="entry name" value="Homeobox_DNA-bind_prot"/>
</dbReference>
<evidence type="ECO:0000313" key="10">
    <source>
        <dbReference type="Proteomes" id="UP001445076"/>
    </source>
</evidence>
<reference evidence="9 10" key="1">
    <citation type="journal article" date="2024" name="BMC Genomics">
        <title>Genome assembly of redclaw crayfish (Cherax quadricarinatus) provides insights into its immune adaptation and hypoxia tolerance.</title>
        <authorList>
            <person name="Liu Z."/>
            <person name="Zheng J."/>
            <person name="Li H."/>
            <person name="Fang K."/>
            <person name="Wang S."/>
            <person name="He J."/>
            <person name="Zhou D."/>
            <person name="Weng S."/>
            <person name="Chi M."/>
            <person name="Gu Z."/>
            <person name="He J."/>
            <person name="Li F."/>
            <person name="Wang M."/>
        </authorList>
    </citation>
    <scope>NUCLEOTIDE SEQUENCE [LARGE SCALE GENOMIC DNA]</scope>
    <source>
        <strain evidence="9">ZL_2023a</strain>
    </source>
</reference>
<organism evidence="9 10">
    <name type="scientific">Cherax quadricarinatus</name>
    <name type="common">Australian red claw crayfish</name>
    <dbReference type="NCBI Taxonomy" id="27406"/>
    <lineage>
        <taxon>Eukaryota</taxon>
        <taxon>Metazoa</taxon>
        <taxon>Ecdysozoa</taxon>
        <taxon>Arthropoda</taxon>
        <taxon>Crustacea</taxon>
        <taxon>Multicrustacea</taxon>
        <taxon>Malacostraca</taxon>
        <taxon>Eumalacostraca</taxon>
        <taxon>Eucarida</taxon>
        <taxon>Decapoda</taxon>
        <taxon>Pleocyemata</taxon>
        <taxon>Astacidea</taxon>
        <taxon>Parastacoidea</taxon>
        <taxon>Parastacidae</taxon>
        <taxon>Cherax</taxon>
    </lineage>
</organism>
<feature type="region of interest" description="Disordered" evidence="7">
    <location>
        <begin position="258"/>
        <end position="335"/>
    </location>
</feature>
<dbReference type="PANTHER" id="PTHR24324">
    <property type="entry name" value="HOMEOBOX PROTEIN HHEX"/>
    <property type="match status" value="1"/>
</dbReference>
<protein>
    <recommendedName>
        <fullName evidence="8">Homeobox domain-containing protein</fullName>
    </recommendedName>
</protein>
<dbReference type="SMART" id="SM00389">
    <property type="entry name" value="HOX"/>
    <property type="match status" value="1"/>
</dbReference>
<sequence>MVTRYTIDQILSYAHKRSTSPYSTTQSPPTTSSSTFTPGSSAASSPVVELDSQSRVTNNTDTYKDSTYASVRLVTDGKTTEDDSKEKEDKNVSSNIDRENDFPVLARPVALRPDTGLHERFSMETVARDFNTSLRPDLLYGGAGCDMMNGLGAGGGFYSLMLQKYMEAHYRSLATSRTYLPLSYSVLDSGVGYPVGRSRRRGGQVRFTASQTRELESYFRRHKYITPSQRKDIARELNLQERQVKTWFQNRRAKWRKMQAQSSDAARLETSPSPSTSQDDSEDDMDDENQVKTTNDKHQVVKSPKGDHNTHLSDKADGKSAVRRESGTTPTHNTK</sequence>
<dbReference type="PROSITE" id="PS50071">
    <property type="entry name" value="HOMEOBOX_2"/>
    <property type="match status" value="1"/>
</dbReference>
<comment type="subcellular location">
    <subcellularLocation>
        <location evidence="1 5 6">Nucleus</location>
    </subcellularLocation>
</comment>
<dbReference type="Gene3D" id="1.10.10.60">
    <property type="entry name" value="Homeodomain-like"/>
    <property type="match status" value="1"/>
</dbReference>
<dbReference type="Pfam" id="PF00046">
    <property type="entry name" value="Homeodomain"/>
    <property type="match status" value="1"/>
</dbReference>
<comment type="caution">
    <text evidence="9">The sequence shown here is derived from an EMBL/GenBank/DDBJ whole genome shotgun (WGS) entry which is preliminary data.</text>
</comment>
<proteinExistence type="predicted"/>
<dbReference type="InterPro" id="IPR009057">
    <property type="entry name" value="Homeodomain-like_sf"/>
</dbReference>
<keyword evidence="10" id="KW-1185">Reference proteome</keyword>
<evidence type="ECO:0000256" key="5">
    <source>
        <dbReference type="PROSITE-ProRule" id="PRU00108"/>
    </source>
</evidence>
<feature type="compositionally biased region" description="Low complexity" evidence="7">
    <location>
        <begin position="269"/>
        <end position="278"/>
    </location>
</feature>
<feature type="compositionally biased region" description="Acidic residues" evidence="7">
    <location>
        <begin position="279"/>
        <end position="288"/>
    </location>
</feature>
<name>A0AAW0W3K4_CHEQU</name>
<evidence type="ECO:0000256" key="1">
    <source>
        <dbReference type="ARBA" id="ARBA00004123"/>
    </source>
</evidence>
<feature type="domain" description="Homeobox" evidence="8">
    <location>
        <begin position="198"/>
        <end position="258"/>
    </location>
</feature>
<keyword evidence="3 5" id="KW-0371">Homeobox</keyword>
<evidence type="ECO:0000256" key="7">
    <source>
        <dbReference type="SAM" id="MobiDB-lite"/>
    </source>
</evidence>
<dbReference type="GO" id="GO:0000981">
    <property type="term" value="F:DNA-binding transcription factor activity, RNA polymerase II-specific"/>
    <property type="evidence" value="ECO:0007669"/>
    <property type="project" value="InterPro"/>
</dbReference>
<dbReference type="InterPro" id="IPR001356">
    <property type="entry name" value="HD"/>
</dbReference>
<dbReference type="PANTHER" id="PTHR24324:SF5">
    <property type="entry name" value="HEMATOPOIETICALLY-EXPRESSED HOMEOBOX PROTEIN HHEX"/>
    <property type="match status" value="1"/>
</dbReference>
<dbReference type="SUPFAM" id="SSF46689">
    <property type="entry name" value="Homeodomain-like"/>
    <property type="match status" value="1"/>
</dbReference>
<feature type="compositionally biased region" description="Basic and acidic residues" evidence="7">
    <location>
        <begin position="78"/>
        <end position="99"/>
    </location>
</feature>
<evidence type="ECO:0000259" key="8">
    <source>
        <dbReference type="PROSITE" id="PS50071"/>
    </source>
</evidence>
<evidence type="ECO:0000313" key="9">
    <source>
        <dbReference type="EMBL" id="KAK8724138.1"/>
    </source>
</evidence>
<dbReference type="Proteomes" id="UP001445076">
    <property type="component" value="Unassembled WGS sequence"/>
</dbReference>
<feature type="region of interest" description="Disordered" evidence="7">
    <location>
        <begin position="17"/>
        <end position="99"/>
    </location>
</feature>
<feature type="DNA-binding region" description="Homeobox" evidence="5">
    <location>
        <begin position="200"/>
        <end position="259"/>
    </location>
</feature>
<dbReference type="InterPro" id="IPR017970">
    <property type="entry name" value="Homeobox_CS"/>
</dbReference>
<dbReference type="GO" id="GO:0005634">
    <property type="term" value="C:nucleus"/>
    <property type="evidence" value="ECO:0007669"/>
    <property type="project" value="UniProtKB-SubCell"/>
</dbReference>
<dbReference type="CDD" id="cd00086">
    <property type="entry name" value="homeodomain"/>
    <property type="match status" value="1"/>
</dbReference>
<dbReference type="AlphaFoldDB" id="A0AAW0W3K4"/>
<gene>
    <name evidence="9" type="ORF">OTU49_011215</name>
</gene>
<keyword evidence="4 5" id="KW-0539">Nucleus</keyword>
<feature type="compositionally biased region" description="Low complexity" evidence="7">
    <location>
        <begin position="19"/>
        <end position="46"/>
    </location>
</feature>